<dbReference type="Pfam" id="PF00465">
    <property type="entry name" value="Fe-ADH"/>
    <property type="match status" value="1"/>
</dbReference>
<feature type="domain" description="Alcohol dehydrogenase iron-type/glycerol dehydrogenase GldA" evidence="3">
    <location>
        <begin position="9"/>
        <end position="176"/>
    </location>
</feature>
<evidence type="ECO:0000259" key="4">
    <source>
        <dbReference type="Pfam" id="PF25137"/>
    </source>
</evidence>
<sequence length="386" mass="43045">MLNFNFYNPTHIVFGKDRLSELATLVPKNAKVLITYGGGSIKKFGTFDKITEALQGFEIFEFGGIEPNPQLNTCIKAAELIKENNIDFILAVGGGSVLDATKYISIAAKYEGDDYTSLIKHGFSPIPVEEAVPFGSVLTLPATGSEMNAFSVISHETGKYGIYSPLFYPKFSFLDPTLTYTLPKKQVANGIVDTFIHVVEQYITFPVDARFQDRTAEGILQTLVEIGEQTLNNPEDYDTRANFMWCATMALNGLIGSGVPQDWSTHMIGHEFTAKFNIDHGRTLAMVLPSLLRERKDKKEAKLLQYAERVWNITEGTSDKRIEAAIQETEKFFNRLGVATKISDYEIQKEELKDIVSQLESNGMVALSETGDLTLDVTERILENAY</sequence>
<dbReference type="AlphaFoldDB" id="A0A238UEH9"/>
<dbReference type="Gene3D" id="3.40.50.1970">
    <property type="match status" value="1"/>
</dbReference>
<dbReference type="PROSITE" id="PS00913">
    <property type="entry name" value="ADH_IRON_1"/>
    <property type="match status" value="1"/>
</dbReference>
<dbReference type="InterPro" id="IPR044731">
    <property type="entry name" value="BDH-like"/>
</dbReference>
<dbReference type="GO" id="GO:0008106">
    <property type="term" value="F:alcohol dehydrogenase (NADP+) activity"/>
    <property type="evidence" value="ECO:0007669"/>
    <property type="project" value="TreeGrafter"/>
</dbReference>
<feature type="domain" description="Fe-containing alcohol dehydrogenase-like C-terminal" evidence="4">
    <location>
        <begin position="188"/>
        <end position="357"/>
    </location>
</feature>
<evidence type="ECO:0000259" key="3">
    <source>
        <dbReference type="Pfam" id="PF00465"/>
    </source>
</evidence>
<evidence type="ECO:0000313" key="6">
    <source>
        <dbReference type="Proteomes" id="UP000215214"/>
    </source>
</evidence>
<dbReference type="CDD" id="cd08187">
    <property type="entry name" value="BDH"/>
    <property type="match status" value="1"/>
</dbReference>
<keyword evidence="2" id="KW-0560">Oxidoreductase</keyword>
<dbReference type="Gene3D" id="1.20.1090.10">
    <property type="entry name" value="Dehydroquinate synthase-like - alpha domain"/>
    <property type="match status" value="1"/>
</dbReference>
<name>A0A238UEH9_9FLAO</name>
<dbReference type="InterPro" id="IPR018211">
    <property type="entry name" value="ADH_Fe_CS"/>
</dbReference>
<evidence type="ECO:0000313" key="5">
    <source>
        <dbReference type="EMBL" id="SNR17406.1"/>
    </source>
</evidence>
<dbReference type="FunFam" id="3.40.50.1970:FF:000003">
    <property type="entry name" value="Alcohol dehydrogenase, iron-containing"/>
    <property type="match status" value="1"/>
</dbReference>
<dbReference type="InterPro" id="IPR056798">
    <property type="entry name" value="ADH_Fe_C"/>
</dbReference>
<evidence type="ECO:0000256" key="2">
    <source>
        <dbReference type="ARBA" id="ARBA00023002"/>
    </source>
</evidence>
<dbReference type="GO" id="GO:0005829">
    <property type="term" value="C:cytosol"/>
    <property type="evidence" value="ECO:0007669"/>
    <property type="project" value="TreeGrafter"/>
</dbReference>
<dbReference type="KEGG" id="tje:TJEJU_3770"/>
<proteinExistence type="inferred from homology"/>
<keyword evidence="6" id="KW-1185">Reference proteome</keyword>
<dbReference type="SUPFAM" id="SSF56796">
    <property type="entry name" value="Dehydroquinate synthase-like"/>
    <property type="match status" value="1"/>
</dbReference>
<dbReference type="GO" id="GO:1990002">
    <property type="term" value="F:methylglyoxal reductase (NADPH) (acetol producing) activity"/>
    <property type="evidence" value="ECO:0007669"/>
    <property type="project" value="TreeGrafter"/>
</dbReference>
<dbReference type="Proteomes" id="UP000215214">
    <property type="component" value="Chromosome TJEJU"/>
</dbReference>
<dbReference type="PANTHER" id="PTHR43633:SF1">
    <property type="entry name" value="ALCOHOL DEHYDROGENASE YQHD"/>
    <property type="match status" value="1"/>
</dbReference>
<gene>
    <name evidence="5" type="primary">yqhD</name>
    <name evidence="5" type="ORF">TJEJU_3770</name>
</gene>
<dbReference type="InterPro" id="IPR001670">
    <property type="entry name" value="ADH_Fe/GldA"/>
</dbReference>
<dbReference type="Pfam" id="PF25137">
    <property type="entry name" value="ADH_Fe_C"/>
    <property type="match status" value="1"/>
</dbReference>
<organism evidence="5 6">
    <name type="scientific">Tenacibaculum jejuense</name>
    <dbReference type="NCBI Taxonomy" id="584609"/>
    <lineage>
        <taxon>Bacteria</taxon>
        <taxon>Pseudomonadati</taxon>
        <taxon>Bacteroidota</taxon>
        <taxon>Flavobacteriia</taxon>
        <taxon>Flavobacteriales</taxon>
        <taxon>Flavobacteriaceae</taxon>
        <taxon>Tenacibaculum</taxon>
    </lineage>
</organism>
<dbReference type="EMBL" id="LT899436">
    <property type="protein sequence ID" value="SNR17406.1"/>
    <property type="molecule type" value="Genomic_DNA"/>
</dbReference>
<dbReference type="GO" id="GO:1990362">
    <property type="term" value="F:butanol dehydrogenase (NAD+) activity"/>
    <property type="evidence" value="ECO:0007669"/>
    <property type="project" value="InterPro"/>
</dbReference>
<dbReference type="PANTHER" id="PTHR43633">
    <property type="entry name" value="ALCOHOL DEHYDROGENASE YQHD"/>
    <property type="match status" value="1"/>
</dbReference>
<reference evidence="5 6" key="1">
    <citation type="submission" date="2017-07" db="EMBL/GenBank/DDBJ databases">
        <authorList>
            <person name="Sun Z.S."/>
            <person name="Albrecht U."/>
            <person name="Echele G."/>
            <person name="Lee C.C."/>
        </authorList>
    </citation>
    <scope>NUCLEOTIDE SEQUENCE [LARGE SCALE GENOMIC DNA]</scope>
    <source>
        <strain evidence="6">type strain: KCTC 22618</strain>
    </source>
</reference>
<dbReference type="RefSeq" id="WP_095074553.1">
    <property type="nucleotide sequence ID" value="NZ_LT899436.1"/>
</dbReference>
<dbReference type="GO" id="GO:0046872">
    <property type="term" value="F:metal ion binding"/>
    <property type="evidence" value="ECO:0007669"/>
    <property type="project" value="InterPro"/>
</dbReference>
<dbReference type="OrthoDB" id="9801156at2"/>
<evidence type="ECO:0000256" key="1">
    <source>
        <dbReference type="ARBA" id="ARBA00007358"/>
    </source>
</evidence>
<comment type="similarity">
    <text evidence="1">Belongs to the iron-containing alcohol dehydrogenase family.</text>
</comment>
<accession>A0A238UEH9</accession>
<protein>
    <submittedName>
        <fullName evidence="5">Alcohol dehydrogenase, NAD(P)-dependent</fullName>
    </submittedName>
</protein>